<keyword evidence="1" id="KW-0547">Nucleotide-binding</keyword>
<organism evidence="4 5">
    <name type="scientific">Rhodoferax mekongensis</name>
    <dbReference type="NCBI Taxonomy" id="3068341"/>
    <lineage>
        <taxon>Bacteria</taxon>
        <taxon>Pseudomonadati</taxon>
        <taxon>Pseudomonadota</taxon>
        <taxon>Betaproteobacteria</taxon>
        <taxon>Burkholderiales</taxon>
        <taxon>Comamonadaceae</taxon>
        <taxon>Rhodoferax</taxon>
    </lineage>
</organism>
<evidence type="ECO:0000313" key="5">
    <source>
        <dbReference type="Proteomes" id="UP001302257"/>
    </source>
</evidence>
<dbReference type="CDD" id="cd17933">
    <property type="entry name" value="DEXSc_RecD-like"/>
    <property type="match status" value="1"/>
</dbReference>
<dbReference type="PANTHER" id="PTHR43788:SF6">
    <property type="entry name" value="DNA HELICASE B"/>
    <property type="match status" value="1"/>
</dbReference>
<dbReference type="SMART" id="SM00382">
    <property type="entry name" value="AAA"/>
    <property type="match status" value="1"/>
</dbReference>
<proteinExistence type="predicted"/>
<name>A0ABZ0AU46_9BURK</name>
<dbReference type="RefSeq" id="WP_313866094.1">
    <property type="nucleotide sequence ID" value="NZ_CP132507.1"/>
</dbReference>
<dbReference type="Gene3D" id="1.10.10.2220">
    <property type="match status" value="1"/>
</dbReference>
<dbReference type="CDD" id="cd18809">
    <property type="entry name" value="SF1_C_RecD"/>
    <property type="match status" value="1"/>
</dbReference>
<dbReference type="Pfam" id="PF14490">
    <property type="entry name" value="HHH_RecD2"/>
    <property type="match status" value="1"/>
</dbReference>
<sequence length="642" mass="69946">MLERTSGSHIISLLKGEQFPGIGPVTAQRVWDTLGESLYDALDKADYACLEAVVGSSNALTLISGWKYYSCPELLRWLQDANIDVRTGKKLLRVYGGDALEKLREDPYRLLALGMSWQEADKLADTEFNVSADDPRRLAAAIEAELYRAFDAGHTFLEASELIKAVHPRISPFGGEAALLMAEQNGVVLRYGNRVYAPGPLLMEKAVCSALATRIKASTPLFAASEVDTLIDAFEASQNTGVSTTRFELNAAQKQAVHTAASCSAFCLIGGAGVGKTTTLNAINFLLEEKTIPVYLQAPTGKAAKRMAQATRRQAMTIAGFLRNIAPKGIPEEATLVVDECSMLDIQQAYQLLSSVPNSVRLILIGDSAQLPPVGPGLTLHELAWVDTMPHVELTETRRFAGAIAQAAGEIRRGIWPTLTEDLSADICFIQCPSEELAERVVELFLKDPLNSQILCSTKNSGAAPTNLVNKLCQAATNSAAPQLLVYSDERSRWEATGFRLGDRVICTTNLWDLDLQNGSIGHIVELSPPEESEQDTYGWIRWDDGELRPISEAVLDALELASAITVHKSQGSEVPIAIVPIYRSRNLDRTILYTAITRARMKVILVGDLSAARKAVEAEAHASKRNVTLGELLQRELSHHV</sequence>
<keyword evidence="5" id="KW-1185">Reference proteome</keyword>
<dbReference type="InterPro" id="IPR003593">
    <property type="entry name" value="AAA+_ATPase"/>
</dbReference>
<evidence type="ECO:0000259" key="3">
    <source>
        <dbReference type="SMART" id="SM00382"/>
    </source>
</evidence>
<dbReference type="Gene3D" id="3.40.50.300">
    <property type="entry name" value="P-loop containing nucleotide triphosphate hydrolases"/>
    <property type="match status" value="2"/>
</dbReference>
<dbReference type="InterPro" id="IPR029493">
    <property type="entry name" value="RecD2-like_HHH"/>
</dbReference>
<dbReference type="Pfam" id="PF13538">
    <property type="entry name" value="UvrD_C_2"/>
    <property type="match status" value="1"/>
</dbReference>
<evidence type="ECO:0000256" key="2">
    <source>
        <dbReference type="ARBA" id="ARBA00022840"/>
    </source>
</evidence>
<dbReference type="InterPro" id="IPR050534">
    <property type="entry name" value="Coronavir_polyprotein_1ab"/>
</dbReference>
<gene>
    <name evidence="4" type="ORF">RAN89_09450</name>
</gene>
<dbReference type="Pfam" id="PF13604">
    <property type="entry name" value="AAA_30"/>
    <property type="match status" value="1"/>
</dbReference>
<dbReference type="InterPro" id="IPR027417">
    <property type="entry name" value="P-loop_NTPase"/>
</dbReference>
<keyword evidence="2" id="KW-0067">ATP-binding</keyword>
<dbReference type="Gene3D" id="2.30.30.940">
    <property type="match status" value="1"/>
</dbReference>
<dbReference type="EMBL" id="CP132507">
    <property type="protein sequence ID" value="WNO03171.1"/>
    <property type="molecule type" value="Genomic_DNA"/>
</dbReference>
<dbReference type="SUPFAM" id="SSF52540">
    <property type="entry name" value="P-loop containing nucleoside triphosphate hydrolases"/>
    <property type="match status" value="1"/>
</dbReference>
<dbReference type="Proteomes" id="UP001302257">
    <property type="component" value="Chromosome"/>
</dbReference>
<dbReference type="InterPro" id="IPR027785">
    <property type="entry name" value="UvrD-like_helicase_C"/>
</dbReference>
<dbReference type="PANTHER" id="PTHR43788">
    <property type="entry name" value="DNA2/NAM7 HELICASE FAMILY MEMBER"/>
    <property type="match status" value="1"/>
</dbReference>
<evidence type="ECO:0000256" key="1">
    <source>
        <dbReference type="ARBA" id="ARBA00022741"/>
    </source>
</evidence>
<accession>A0ABZ0AU46</accession>
<evidence type="ECO:0000313" key="4">
    <source>
        <dbReference type="EMBL" id="WNO03171.1"/>
    </source>
</evidence>
<feature type="domain" description="AAA+ ATPase" evidence="3">
    <location>
        <begin position="262"/>
        <end position="531"/>
    </location>
</feature>
<reference evidence="4 5" key="1">
    <citation type="submission" date="2023-08" db="EMBL/GenBank/DDBJ databases">
        <title>Rhodoferax potami sp. nov. and Rhodoferax mekongensis sp. nov., isolated from the Mekong River in Thailand.</title>
        <authorList>
            <person name="Kitikhun S."/>
            <person name="Charoenyingcharoen P."/>
            <person name="Siriarchawattana P."/>
            <person name="Likhitrattanapisal S."/>
            <person name="Nilsakha T."/>
            <person name="Chanpet A."/>
            <person name="Rattanawaree P."/>
            <person name="Ingsriswang S."/>
        </authorList>
    </citation>
    <scope>NUCLEOTIDE SEQUENCE [LARGE SCALE GENOMIC DNA]</scope>
    <source>
        <strain evidence="4 5">TBRC 17307</strain>
    </source>
</reference>
<protein>
    <submittedName>
        <fullName evidence="4">AAA family ATPase</fullName>
    </submittedName>
</protein>